<protein>
    <submittedName>
        <fullName evidence="1">Putative secreted protein</fullName>
    </submittedName>
</protein>
<reference evidence="1" key="1">
    <citation type="journal article" date="2014" name="PLoS Negl. Trop. Dis.">
        <title>An updated insight into the Sialotranscriptome of Triatoma infestans: developmental stage and geographic variations.</title>
        <authorList>
            <person name="Schwarz A."/>
            <person name="Medrano-Mercado N."/>
            <person name="Schaub G.A."/>
            <person name="Struchiner C.J."/>
            <person name="Bargues M.D."/>
            <person name="Levy M.Z."/>
            <person name="Ribeiro J.M."/>
        </authorList>
    </citation>
    <scope>NUCLEOTIDE SEQUENCE</scope>
    <source>
        <strain evidence="1">Chile</strain>
        <tissue evidence="1">Salivary glands</tissue>
    </source>
</reference>
<dbReference type="AlphaFoldDB" id="A0A023F610"/>
<accession>A0A023F610</accession>
<organism evidence="1">
    <name type="scientific">Triatoma infestans</name>
    <name type="common">Assassin bug</name>
    <dbReference type="NCBI Taxonomy" id="30076"/>
    <lineage>
        <taxon>Eukaryota</taxon>
        <taxon>Metazoa</taxon>
        <taxon>Ecdysozoa</taxon>
        <taxon>Arthropoda</taxon>
        <taxon>Hexapoda</taxon>
        <taxon>Insecta</taxon>
        <taxon>Pterygota</taxon>
        <taxon>Neoptera</taxon>
        <taxon>Paraneoptera</taxon>
        <taxon>Hemiptera</taxon>
        <taxon>Heteroptera</taxon>
        <taxon>Panheteroptera</taxon>
        <taxon>Cimicomorpha</taxon>
        <taxon>Reduviidae</taxon>
        <taxon>Triatominae</taxon>
        <taxon>Triatoma</taxon>
    </lineage>
</organism>
<proteinExistence type="evidence at transcript level"/>
<name>A0A023F610_TRIIF</name>
<sequence length="68" mass="8033">MSVRYVSIRVMLLGCDILICAKIPEEFASHYSRMGCMNFFFFFIRISGYIDLCFKKEPSKFINLKICF</sequence>
<dbReference type="EMBL" id="GBBI01002075">
    <property type="protein sequence ID" value="JAC16637.1"/>
    <property type="molecule type" value="mRNA"/>
</dbReference>
<evidence type="ECO:0000313" key="1">
    <source>
        <dbReference type="EMBL" id="JAC16637.1"/>
    </source>
</evidence>
<feature type="non-terminal residue" evidence="1">
    <location>
        <position position="68"/>
    </location>
</feature>